<evidence type="ECO:0000256" key="2">
    <source>
        <dbReference type="ARBA" id="ARBA00023002"/>
    </source>
</evidence>
<dbReference type="SMART" id="SM00903">
    <property type="entry name" value="Flavin_Reduct"/>
    <property type="match status" value="1"/>
</dbReference>
<dbReference type="AlphaFoldDB" id="A0A931I2C4"/>
<sequence length="175" mass="17398">MSETPAVAAPAGIDPGTFWRTLGARATGMTVVTAMGPDGPTGFLGLSAAHVTADPATLLVSIDAKTSALASVLASRHFAVNYLPAEAAHVADAFGGKAGLSGADRFVPAEWTTLATGAPVLKAALGVFDCTVDDVVQRGSISIVIGTVAGAASRADGDPLVFFRGKTHAGLAPLG</sequence>
<evidence type="ECO:0000256" key="1">
    <source>
        <dbReference type="ARBA" id="ARBA00008898"/>
    </source>
</evidence>
<dbReference type="SUPFAM" id="SSF50475">
    <property type="entry name" value="FMN-binding split barrel"/>
    <property type="match status" value="1"/>
</dbReference>
<dbReference type="PANTHER" id="PTHR30466:SF11">
    <property type="entry name" value="FLAVIN-DEPENDENT MONOOXYGENASE, REDUCTASE SUBUNIT HSAB"/>
    <property type="match status" value="1"/>
</dbReference>
<proteinExistence type="inferred from homology"/>
<name>A0A931I2C4_9HYPH</name>
<keyword evidence="5" id="KW-1185">Reference proteome</keyword>
<feature type="domain" description="Flavin reductase like" evidence="3">
    <location>
        <begin position="22"/>
        <end position="169"/>
    </location>
</feature>
<dbReference type="GO" id="GO:0010181">
    <property type="term" value="F:FMN binding"/>
    <property type="evidence" value="ECO:0007669"/>
    <property type="project" value="InterPro"/>
</dbReference>
<accession>A0A931I2C4</accession>
<gene>
    <name evidence="4" type="ORF">I5731_09105</name>
</gene>
<organism evidence="4 5">
    <name type="scientific">Methylobrevis albus</name>
    <dbReference type="NCBI Taxonomy" id="2793297"/>
    <lineage>
        <taxon>Bacteria</taxon>
        <taxon>Pseudomonadati</taxon>
        <taxon>Pseudomonadota</taxon>
        <taxon>Alphaproteobacteria</taxon>
        <taxon>Hyphomicrobiales</taxon>
        <taxon>Pleomorphomonadaceae</taxon>
        <taxon>Methylobrevis</taxon>
    </lineage>
</organism>
<dbReference type="InterPro" id="IPR050268">
    <property type="entry name" value="NADH-dep_flavin_reductase"/>
</dbReference>
<dbReference type="Proteomes" id="UP000631694">
    <property type="component" value="Unassembled WGS sequence"/>
</dbReference>
<evidence type="ECO:0000313" key="5">
    <source>
        <dbReference type="Proteomes" id="UP000631694"/>
    </source>
</evidence>
<comment type="similarity">
    <text evidence="1">Belongs to the non-flavoprotein flavin reductase family.</text>
</comment>
<keyword evidence="2" id="KW-0560">Oxidoreductase</keyword>
<protein>
    <submittedName>
        <fullName evidence="4">Flavin reductase family protein</fullName>
    </submittedName>
</protein>
<dbReference type="PANTHER" id="PTHR30466">
    <property type="entry name" value="FLAVIN REDUCTASE"/>
    <property type="match status" value="1"/>
</dbReference>
<dbReference type="InterPro" id="IPR012349">
    <property type="entry name" value="Split_barrel_FMN-bd"/>
</dbReference>
<dbReference type="InterPro" id="IPR002563">
    <property type="entry name" value="Flavin_Rdtase-like_dom"/>
</dbReference>
<comment type="caution">
    <text evidence="4">The sequence shown here is derived from an EMBL/GenBank/DDBJ whole genome shotgun (WGS) entry which is preliminary data.</text>
</comment>
<dbReference type="Gene3D" id="2.30.110.10">
    <property type="entry name" value="Electron Transport, Fmn-binding Protein, Chain A"/>
    <property type="match status" value="1"/>
</dbReference>
<reference evidence="4" key="1">
    <citation type="submission" date="2020-12" db="EMBL/GenBank/DDBJ databases">
        <title>Methylobrevis albus sp. nov., isolated from fresh water lack sediment.</title>
        <authorList>
            <person name="Zou Q."/>
        </authorList>
    </citation>
    <scope>NUCLEOTIDE SEQUENCE</scope>
    <source>
        <strain evidence="4">L22</strain>
    </source>
</reference>
<evidence type="ECO:0000313" key="4">
    <source>
        <dbReference type="EMBL" id="MBH0237976.1"/>
    </source>
</evidence>
<dbReference type="RefSeq" id="WP_197311029.1">
    <property type="nucleotide sequence ID" value="NZ_JADZLT010000049.1"/>
</dbReference>
<dbReference type="GO" id="GO:0042602">
    <property type="term" value="F:riboflavin reductase (NADPH) activity"/>
    <property type="evidence" value="ECO:0007669"/>
    <property type="project" value="TreeGrafter"/>
</dbReference>
<evidence type="ECO:0000259" key="3">
    <source>
        <dbReference type="SMART" id="SM00903"/>
    </source>
</evidence>
<dbReference type="Pfam" id="PF01613">
    <property type="entry name" value="Flavin_Reduct"/>
    <property type="match status" value="1"/>
</dbReference>
<dbReference type="EMBL" id="JADZLT010000049">
    <property type="protein sequence ID" value="MBH0237976.1"/>
    <property type="molecule type" value="Genomic_DNA"/>
</dbReference>